<accession>A0A1R0F912</accession>
<dbReference type="Proteomes" id="UP000187344">
    <property type="component" value="Unassembled WGS sequence"/>
</dbReference>
<dbReference type="Pfam" id="PF03358">
    <property type="entry name" value="FMN_red"/>
    <property type="match status" value="1"/>
</dbReference>
<feature type="domain" description="NADPH-dependent FMN reductase-like" evidence="1">
    <location>
        <begin position="6"/>
        <end position="151"/>
    </location>
</feature>
<dbReference type="GO" id="GO:0010181">
    <property type="term" value="F:FMN binding"/>
    <property type="evidence" value="ECO:0007669"/>
    <property type="project" value="TreeGrafter"/>
</dbReference>
<dbReference type="OrthoDB" id="9812295at2"/>
<protein>
    <submittedName>
        <fullName evidence="2">NAD(P)H-dependent FMN reductase</fullName>
    </submittedName>
</protein>
<dbReference type="AlphaFoldDB" id="A0A1R0F912"/>
<reference evidence="2 3" key="1">
    <citation type="submission" date="2016-12" db="EMBL/GenBank/DDBJ databases">
        <title>Comparative genomics of Bartonella apis.</title>
        <authorList>
            <person name="Engel P."/>
        </authorList>
    </citation>
    <scope>NUCLEOTIDE SEQUENCE [LARGE SCALE GENOMIC DNA]</scope>
    <source>
        <strain evidence="2 3">PEB0149</strain>
    </source>
</reference>
<dbReference type="EMBL" id="LXYT01000002">
    <property type="protein sequence ID" value="OLY43458.1"/>
    <property type="molecule type" value="Genomic_DNA"/>
</dbReference>
<gene>
    <name evidence="2" type="ORF">PEB0149_008850</name>
</gene>
<organism evidence="2 3">
    <name type="scientific">Bartonella apis</name>
    <dbReference type="NCBI Taxonomy" id="1686310"/>
    <lineage>
        <taxon>Bacteria</taxon>
        <taxon>Pseudomonadati</taxon>
        <taxon>Pseudomonadota</taxon>
        <taxon>Alphaproteobacteria</taxon>
        <taxon>Hyphomicrobiales</taxon>
        <taxon>Bartonellaceae</taxon>
        <taxon>Bartonella</taxon>
    </lineage>
</organism>
<dbReference type="InterPro" id="IPR050712">
    <property type="entry name" value="NAD(P)H-dep_reductase"/>
</dbReference>
<dbReference type="SUPFAM" id="SSF52218">
    <property type="entry name" value="Flavoproteins"/>
    <property type="match status" value="1"/>
</dbReference>
<dbReference type="InterPro" id="IPR029039">
    <property type="entry name" value="Flavoprotein-like_sf"/>
</dbReference>
<dbReference type="InterPro" id="IPR005025">
    <property type="entry name" value="FMN_Rdtase-like_dom"/>
</dbReference>
<dbReference type="Gene3D" id="3.40.50.360">
    <property type="match status" value="1"/>
</dbReference>
<sequence length="186" mass="20530">MTKQFKVGIFIGSLRKQSYSRKLGKAFIGLAPKNLSLEFIEIGDLPLYNEDLETDTPPLAWQNFRNALKKVDAVLFITPEYNRSIPAVLKNAIDVGSRPYGKGLWNGKPGAVVSISQGALGGFGGNQQVRQALVFNDVPTMQQPEAYIGKIQEVVTDDGKPANENASKFLSTIINSFDKWIEQLLK</sequence>
<keyword evidence="3" id="KW-1185">Reference proteome</keyword>
<evidence type="ECO:0000259" key="1">
    <source>
        <dbReference type="Pfam" id="PF03358"/>
    </source>
</evidence>
<evidence type="ECO:0000313" key="3">
    <source>
        <dbReference type="Proteomes" id="UP000187344"/>
    </source>
</evidence>
<proteinExistence type="predicted"/>
<dbReference type="GO" id="GO:0005829">
    <property type="term" value="C:cytosol"/>
    <property type="evidence" value="ECO:0007669"/>
    <property type="project" value="TreeGrafter"/>
</dbReference>
<dbReference type="RefSeq" id="WP_075870463.1">
    <property type="nucleotide sequence ID" value="NZ_CALYQA010000001.1"/>
</dbReference>
<dbReference type="GO" id="GO:0016491">
    <property type="term" value="F:oxidoreductase activity"/>
    <property type="evidence" value="ECO:0007669"/>
    <property type="project" value="InterPro"/>
</dbReference>
<dbReference type="PANTHER" id="PTHR30543:SF21">
    <property type="entry name" value="NAD(P)H-DEPENDENT FMN REDUCTASE LOT6"/>
    <property type="match status" value="1"/>
</dbReference>
<evidence type="ECO:0000313" key="2">
    <source>
        <dbReference type="EMBL" id="OLY43458.1"/>
    </source>
</evidence>
<name>A0A1R0F912_9HYPH</name>
<comment type="caution">
    <text evidence="2">The sequence shown here is derived from an EMBL/GenBank/DDBJ whole genome shotgun (WGS) entry which is preliminary data.</text>
</comment>
<dbReference type="PANTHER" id="PTHR30543">
    <property type="entry name" value="CHROMATE REDUCTASE"/>
    <property type="match status" value="1"/>
</dbReference>